<dbReference type="SUPFAM" id="SSF81321">
    <property type="entry name" value="Family A G protein-coupled receptor-like"/>
    <property type="match status" value="1"/>
</dbReference>
<keyword evidence="6 11" id="KW-0472">Membrane</keyword>
<sequence>MNMEVAEEHNCIDVNAILKQFNDWTVLLEVRLAYSSLYTFIFVTGVIGNGLLISSILLRKKLSVANIFLINLAVSDLLLCITAVPITPVLAFMKRWMFGIFMCKLVPACQAFSVLISSWSLCYIAIDRYRSIVTPLREPWSDRHARWLLMFTWVVAFLASYPLYYSQNLKTMVIENVTLCGDFCGEFNWQSDELSKLSYTTSLLIIQLIVPALIMSFCYWKILQKVRTDWLVDEGSMLTAAQQAQTAVRKRRVMYVLILMVIVFMACWFPLSAVNLFRDLGMRFDLFQSVYKVLVMDQMYFKLLNVHVIAMTSIVWNPVLYFWMSKRHRRALKDDMTWLTNARRHTNVGVLSRFTPSPSVSVVYRRTLERHLGVNHFRRGTLADPTCTSRERSLPRELQSNCFLLVPLMPLCQSVTRKNSHLAINRDGIVIPQANGPSRRPSSVNTNSTRDW</sequence>
<keyword evidence="5 9" id="KW-0297">G-protein coupled receptor</keyword>
<evidence type="ECO:0000256" key="3">
    <source>
        <dbReference type="ARBA" id="ARBA00022692"/>
    </source>
</evidence>
<dbReference type="GO" id="GO:0005886">
    <property type="term" value="C:plasma membrane"/>
    <property type="evidence" value="ECO:0007669"/>
    <property type="project" value="TreeGrafter"/>
</dbReference>
<dbReference type="CTD" id="9814473"/>
<dbReference type="CDD" id="cd15203">
    <property type="entry name" value="7tmA_NPYR-like"/>
    <property type="match status" value="1"/>
</dbReference>
<dbReference type="InterPro" id="IPR000276">
    <property type="entry name" value="GPCR_Rhodpsn"/>
</dbReference>
<feature type="transmembrane region" description="Helical" evidence="11">
    <location>
        <begin position="37"/>
        <end position="58"/>
    </location>
</feature>
<feature type="transmembrane region" description="Helical" evidence="11">
    <location>
        <begin position="304"/>
        <end position="323"/>
    </location>
</feature>
<dbReference type="PROSITE" id="PS00237">
    <property type="entry name" value="G_PROTEIN_RECEP_F1_1"/>
    <property type="match status" value="1"/>
</dbReference>
<dbReference type="PRINTS" id="PR01012">
    <property type="entry name" value="NRPEPTIDEYR"/>
</dbReference>
<comment type="subcellular location">
    <subcellularLocation>
        <location evidence="1">Membrane</location>
        <topology evidence="1">Multi-pass membrane protein</topology>
    </subcellularLocation>
</comment>
<feature type="domain" description="G-protein coupled receptors family 1 profile" evidence="12">
    <location>
        <begin position="48"/>
        <end position="321"/>
    </location>
</feature>
<evidence type="ECO:0000256" key="7">
    <source>
        <dbReference type="ARBA" id="ARBA00023170"/>
    </source>
</evidence>
<evidence type="ECO:0000259" key="12">
    <source>
        <dbReference type="PROSITE" id="PS50262"/>
    </source>
</evidence>
<dbReference type="OrthoDB" id="10037617at2759"/>
<dbReference type="OMA" id="CYIAIDR"/>
<proteinExistence type="inferred from homology"/>
<dbReference type="PANTHER" id="PTHR24235">
    <property type="entry name" value="NEUROPEPTIDE Y RECEPTOR"/>
    <property type="match status" value="1"/>
</dbReference>
<dbReference type="GO" id="GO:0004983">
    <property type="term" value="F:neuropeptide Y receptor activity"/>
    <property type="evidence" value="ECO:0007669"/>
    <property type="project" value="InterPro"/>
</dbReference>
<name>E3MN82_CAERE</name>
<dbReference type="GO" id="GO:0043005">
    <property type="term" value="C:neuron projection"/>
    <property type="evidence" value="ECO:0007669"/>
    <property type="project" value="TreeGrafter"/>
</dbReference>
<feature type="region of interest" description="Disordered" evidence="10">
    <location>
        <begin position="431"/>
        <end position="452"/>
    </location>
</feature>
<evidence type="ECO:0000256" key="5">
    <source>
        <dbReference type="ARBA" id="ARBA00023040"/>
    </source>
</evidence>
<evidence type="ECO:0000256" key="6">
    <source>
        <dbReference type="ARBA" id="ARBA00023136"/>
    </source>
</evidence>
<dbReference type="STRING" id="31234.E3MN82"/>
<dbReference type="Pfam" id="PF00001">
    <property type="entry name" value="7tm_1"/>
    <property type="match status" value="1"/>
</dbReference>
<feature type="transmembrane region" description="Helical" evidence="11">
    <location>
        <begin position="253"/>
        <end position="277"/>
    </location>
</feature>
<evidence type="ECO:0000313" key="14">
    <source>
        <dbReference type="Proteomes" id="UP000008281"/>
    </source>
</evidence>
<dbReference type="Gene3D" id="1.20.1070.10">
    <property type="entry name" value="Rhodopsin 7-helix transmembrane proteins"/>
    <property type="match status" value="1"/>
</dbReference>
<gene>
    <name evidence="13" type="primary">Cre-npr-13</name>
    <name evidence="13" type="ORF">CRE_04900</name>
</gene>
<keyword evidence="7 9" id="KW-0675">Receptor</keyword>
<dbReference type="InterPro" id="IPR000611">
    <property type="entry name" value="NPY_rcpt"/>
</dbReference>
<keyword evidence="14" id="KW-1185">Reference proteome</keyword>
<dbReference type="eggNOG" id="KOG3656">
    <property type="taxonomic scope" value="Eukaryota"/>
</dbReference>
<dbReference type="EMBL" id="DS268459">
    <property type="protein sequence ID" value="EFP05940.1"/>
    <property type="molecule type" value="Genomic_DNA"/>
</dbReference>
<dbReference type="InterPro" id="IPR017452">
    <property type="entry name" value="GPCR_Rhodpsn_7TM"/>
</dbReference>
<feature type="transmembrane region" description="Helical" evidence="11">
    <location>
        <begin position="70"/>
        <end position="93"/>
    </location>
</feature>
<accession>E3MN82</accession>
<protein>
    <submittedName>
        <fullName evidence="13">CRE-NPR-13 protein</fullName>
    </submittedName>
</protein>
<dbReference type="AlphaFoldDB" id="E3MN82"/>
<evidence type="ECO:0000256" key="8">
    <source>
        <dbReference type="ARBA" id="ARBA00023224"/>
    </source>
</evidence>
<reference evidence="13" key="1">
    <citation type="submission" date="2007-07" db="EMBL/GenBank/DDBJ databases">
        <title>PCAP assembly of the Caenorhabditis remanei genome.</title>
        <authorList>
            <consortium name="The Caenorhabditis remanei Sequencing Consortium"/>
            <person name="Wilson R.K."/>
        </authorList>
    </citation>
    <scope>NUCLEOTIDE SEQUENCE [LARGE SCALE GENOMIC DNA]</scope>
    <source>
        <strain evidence="13">PB4641</strain>
    </source>
</reference>
<evidence type="ECO:0000256" key="1">
    <source>
        <dbReference type="ARBA" id="ARBA00004141"/>
    </source>
</evidence>
<dbReference type="InParanoid" id="E3MN82"/>
<comment type="similarity">
    <text evidence="2 9">Belongs to the G-protein coupled receptor 1 family.</text>
</comment>
<dbReference type="FunCoup" id="E3MN82">
    <property type="interactions" value="30"/>
</dbReference>
<dbReference type="PRINTS" id="PR00237">
    <property type="entry name" value="GPCRRHODOPSN"/>
</dbReference>
<feature type="transmembrane region" description="Helical" evidence="11">
    <location>
        <begin position="147"/>
        <end position="165"/>
    </location>
</feature>
<dbReference type="PROSITE" id="PS50262">
    <property type="entry name" value="G_PROTEIN_RECEP_F1_2"/>
    <property type="match status" value="1"/>
</dbReference>
<evidence type="ECO:0000256" key="11">
    <source>
        <dbReference type="SAM" id="Phobius"/>
    </source>
</evidence>
<dbReference type="RefSeq" id="XP_003102321.2">
    <property type="nucleotide sequence ID" value="XM_003102273.2"/>
</dbReference>
<dbReference type="GeneID" id="9814473"/>
<evidence type="ECO:0000256" key="10">
    <source>
        <dbReference type="SAM" id="MobiDB-lite"/>
    </source>
</evidence>
<keyword evidence="3 9" id="KW-0812">Transmembrane</keyword>
<keyword evidence="8 9" id="KW-0807">Transducer</keyword>
<organism evidence="14">
    <name type="scientific">Caenorhabditis remanei</name>
    <name type="common">Caenorhabditis vulgaris</name>
    <dbReference type="NCBI Taxonomy" id="31234"/>
    <lineage>
        <taxon>Eukaryota</taxon>
        <taxon>Metazoa</taxon>
        <taxon>Ecdysozoa</taxon>
        <taxon>Nematoda</taxon>
        <taxon>Chromadorea</taxon>
        <taxon>Rhabditida</taxon>
        <taxon>Rhabditina</taxon>
        <taxon>Rhabditomorpha</taxon>
        <taxon>Rhabditoidea</taxon>
        <taxon>Rhabditidae</taxon>
        <taxon>Peloderinae</taxon>
        <taxon>Caenorhabditis</taxon>
    </lineage>
</organism>
<evidence type="ECO:0000313" key="13">
    <source>
        <dbReference type="EMBL" id="EFP05940.1"/>
    </source>
</evidence>
<evidence type="ECO:0000256" key="2">
    <source>
        <dbReference type="ARBA" id="ARBA00010663"/>
    </source>
</evidence>
<dbReference type="KEGG" id="crq:GCK72_017427"/>
<evidence type="ECO:0000256" key="4">
    <source>
        <dbReference type="ARBA" id="ARBA00022989"/>
    </source>
</evidence>
<dbReference type="PANTHER" id="PTHR24235:SF23">
    <property type="entry name" value="G-PROTEIN COUPLED RECEPTORS FAMILY 1 PROFILE DOMAIN-CONTAINING PROTEIN"/>
    <property type="match status" value="1"/>
</dbReference>
<feature type="transmembrane region" description="Helical" evidence="11">
    <location>
        <begin position="105"/>
        <end position="126"/>
    </location>
</feature>
<dbReference type="GO" id="GO:0042923">
    <property type="term" value="F:neuropeptide binding"/>
    <property type="evidence" value="ECO:0007669"/>
    <property type="project" value="TreeGrafter"/>
</dbReference>
<dbReference type="Proteomes" id="UP000008281">
    <property type="component" value="Unassembled WGS sequence"/>
</dbReference>
<evidence type="ECO:0000256" key="9">
    <source>
        <dbReference type="RuleBase" id="RU000688"/>
    </source>
</evidence>
<feature type="transmembrane region" description="Helical" evidence="11">
    <location>
        <begin position="197"/>
        <end position="220"/>
    </location>
</feature>
<feature type="compositionally biased region" description="Polar residues" evidence="10">
    <location>
        <begin position="440"/>
        <end position="452"/>
    </location>
</feature>
<dbReference type="HOGENOM" id="CLU_009579_6_1_1"/>
<keyword evidence="4 11" id="KW-1133">Transmembrane helix</keyword>